<dbReference type="CDD" id="cd00317">
    <property type="entry name" value="cyclophilin"/>
    <property type="match status" value="1"/>
</dbReference>
<dbReference type="GO" id="GO:0003755">
    <property type="term" value="F:peptidyl-prolyl cis-trans isomerase activity"/>
    <property type="evidence" value="ECO:0007669"/>
    <property type="project" value="UniProtKB-EC"/>
</dbReference>
<dbReference type="InterPro" id="IPR029000">
    <property type="entry name" value="Cyclophilin-like_dom_sf"/>
</dbReference>
<dbReference type="PANTHER" id="PTHR45625:SF3">
    <property type="entry name" value="PEPTIDYL-PROLYL CIS-TRANS ISOMERASE B-RELATED"/>
    <property type="match status" value="1"/>
</dbReference>
<keyword evidence="3" id="KW-0812">Transmembrane</keyword>
<evidence type="ECO:0000256" key="2">
    <source>
        <dbReference type="SAM" id="MobiDB-lite"/>
    </source>
</evidence>
<evidence type="ECO:0000313" key="5">
    <source>
        <dbReference type="EMBL" id="MDN4472776.1"/>
    </source>
</evidence>
<comment type="function">
    <text evidence="1">PPIases accelerate the folding of proteins. It catalyzes the cis-trans isomerization of proline imidic peptide bonds in oligopeptides.</text>
</comment>
<protein>
    <submittedName>
        <fullName evidence="5">Peptidylprolyl isomerase</fullName>
        <ecNumber evidence="5">5.2.1.8</ecNumber>
    </submittedName>
</protein>
<name>A0ABT8G0W6_9MICO</name>
<accession>A0ABT8G0W6</accession>
<keyword evidence="3" id="KW-1133">Transmembrane helix</keyword>
<keyword evidence="5" id="KW-0413">Isomerase</keyword>
<dbReference type="InterPro" id="IPR002130">
    <property type="entry name" value="Cyclophilin-type_PPIase_dom"/>
</dbReference>
<dbReference type="RefSeq" id="WP_301127643.1">
    <property type="nucleotide sequence ID" value="NZ_JAUHPV010000003.1"/>
</dbReference>
<comment type="caution">
    <text evidence="5">The sequence shown here is derived from an EMBL/GenBank/DDBJ whole genome shotgun (WGS) entry which is preliminary data.</text>
</comment>
<dbReference type="EMBL" id="JAUHPV010000003">
    <property type="protein sequence ID" value="MDN4472776.1"/>
    <property type="molecule type" value="Genomic_DNA"/>
</dbReference>
<dbReference type="PANTHER" id="PTHR45625">
    <property type="entry name" value="PEPTIDYL-PROLYL CIS-TRANS ISOMERASE-RELATED"/>
    <property type="match status" value="1"/>
</dbReference>
<keyword evidence="6" id="KW-1185">Reference proteome</keyword>
<evidence type="ECO:0000256" key="1">
    <source>
        <dbReference type="ARBA" id="ARBA00002388"/>
    </source>
</evidence>
<dbReference type="Gene3D" id="2.40.100.10">
    <property type="entry name" value="Cyclophilin-like"/>
    <property type="match status" value="1"/>
</dbReference>
<proteinExistence type="predicted"/>
<dbReference type="Pfam" id="PF00160">
    <property type="entry name" value="Pro_isomerase"/>
    <property type="match status" value="1"/>
</dbReference>
<gene>
    <name evidence="5" type="ORF">QQX04_07200</name>
</gene>
<feature type="region of interest" description="Disordered" evidence="2">
    <location>
        <begin position="1"/>
        <end position="29"/>
    </location>
</feature>
<dbReference type="EC" id="5.2.1.8" evidence="5"/>
<dbReference type="InterPro" id="IPR044666">
    <property type="entry name" value="Cyclophilin_A-like"/>
</dbReference>
<organism evidence="5 6">
    <name type="scientific">Demequina zhanjiangensis</name>
    <dbReference type="NCBI Taxonomy" id="3051659"/>
    <lineage>
        <taxon>Bacteria</taxon>
        <taxon>Bacillati</taxon>
        <taxon>Actinomycetota</taxon>
        <taxon>Actinomycetes</taxon>
        <taxon>Micrococcales</taxon>
        <taxon>Demequinaceae</taxon>
        <taxon>Demequina</taxon>
    </lineage>
</organism>
<feature type="region of interest" description="Disordered" evidence="2">
    <location>
        <begin position="61"/>
        <end position="90"/>
    </location>
</feature>
<evidence type="ECO:0000259" key="4">
    <source>
        <dbReference type="PROSITE" id="PS50072"/>
    </source>
</evidence>
<feature type="domain" description="PPIase cyclophilin-type" evidence="4">
    <location>
        <begin position="120"/>
        <end position="282"/>
    </location>
</feature>
<evidence type="ECO:0000256" key="3">
    <source>
        <dbReference type="SAM" id="Phobius"/>
    </source>
</evidence>
<sequence length="283" mass="29658">MSSRHRNASKERKAREEQIRQEQEAQQRSRRRWQLTAGAAGVALVALVGYGVWLWAGQESPDPALTASSDASPTVQTTATPDPVATSTNDPIVTEEGWGASSTPPPSSLAENRMWTVTLETNQGDIVLELDGEAAPQAVSSFLALAGDDYFDSSECHRLTTSGIYVLQCGDPLGTGQGGPSYRFGPIENAPSDDQYPAGTLAMARVSASAVVAEAAANSMGSQFFIVYEDSQIPSDEAGGYSVFGRVVEGLGIVDSVAEAGTITGEADGRPALSVIVNEVSVS</sequence>
<feature type="compositionally biased region" description="Basic and acidic residues" evidence="2">
    <location>
        <begin position="8"/>
        <end position="27"/>
    </location>
</feature>
<evidence type="ECO:0000313" key="6">
    <source>
        <dbReference type="Proteomes" id="UP001172738"/>
    </source>
</evidence>
<dbReference type="SUPFAM" id="SSF50891">
    <property type="entry name" value="Cyclophilin-like"/>
    <property type="match status" value="1"/>
</dbReference>
<dbReference type="PROSITE" id="PS50072">
    <property type="entry name" value="CSA_PPIASE_2"/>
    <property type="match status" value="1"/>
</dbReference>
<reference evidence="5" key="1">
    <citation type="submission" date="2023-06" db="EMBL/GenBank/DDBJ databases">
        <title>SYSU T00b26.</title>
        <authorList>
            <person name="Gao L."/>
            <person name="Fang B.-Z."/>
            <person name="Li W.-J."/>
        </authorList>
    </citation>
    <scope>NUCLEOTIDE SEQUENCE</scope>
    <source>
        <strain evidence="5">SYSU T00b26</strain>
    </source>
</reference>
<dbReference type="Proteomes" id="UP001172738">
    <property type="component" value="Unassembled WGS sequence"/>
</dbReference>
<feature type="compositionally biased region" description="Polar residues" evidence="2">
    <location>
        <begin position="66"/>
        <end position="90"/>
    </location>
</feature>
<keyword evidence="3" id="KW-0472">Membrane</keyword>
<feature type="transmembrane region" description="Helical" evidence="3">
    <location>
        <begin position="35"/>
        <end position="56"/>
    </location>
</feature>